<dbReference type="RefSeq" id="XP_014567212.1">
    <property type="nucleotide sequence ID" value="XM_014711726.1"/>
</dbReference>
<evidence type="ECO:0000313" key="3">
    <source>
        <dbReference type="Proteomes" id="UP000009131"/>
    </source>
</evidence>
<feature type="region of interest" description="Disordered" evidence="1">
    <location>
        <begin position="1"/>
        <end position="31"/>
    </location>
</feature>
<feature type="compositionally biased region" description="Basic and acidic residues" evidence="1">
    <location>
        <begin position="1"/>
        <end position="12"/>
    </location>
</feature>
<reference evidence="2 3" key="2">
    <citation type="journal article" date="2012" name="Open Biol.">
        <title>Characteristics of nucleosomes and linker DNA regions on the genome of the basidiomycete Mixia osmundae revealed by mono- and dinucleosome mapping.</title>
        <authorList>
            <person name="Nishida H."/>
            <person name="Kondo S."/>
            <person name="Matsumoto T."/>
            <person name="Suzuki Y."/>
            <person name="Yoshikawa H."/>
            <person name="Taylor T.D."/>
            <person name="Sugiyama J."/>
        </authorList>
    </citation>
    <scope>NUCLEOTIDE SEQUENCE [LARGE SCALE GENOMIC DNA]</scope>
    <source>
        <strain evidence="3">CBS 9802 / IAM 14324 / JCM 22182 / KY 12970</strain>
    </source>
</reference>
<reference evidence="2 3" key="1">
    <citation type="journal article" date="2011" name="J. Gen. Appl. Microbiol.">
        <title>Draft genome sequencing of the enigmatic basidiomycete Mixia osmundae.</title>
        <authorList>
            <person name="Nishida H."/>
            <person name="Nagatsuka Y."/>
            <person name="Sugiyama J."/>
        </authorList>
    </citation>
    <scope>NUCLEOTIDE SEQUENCE [LARGE SCALE GENOMIC DNA]</scope>
    <source>
        <strain evidence="3">CBS 9802 / IAM 14324 / JCM 22182 / KY 12970</strain>
    </source>
</reference>
<feature type="region of interest" description="Disordered" evidence="1">
    <location>
        <begin position="121"/>
        <end position="140"/>
    </location>
</feature>
<dbReference type="AlphaFoldDB" id="G7E741"/>
<feature type="region of interest" description="Disordered" evidence="1">
    <location>
        <begin position="265"/>
        <end position="285"/>
    </location>
</feature>
<evidence type="ECO:0000256" key="1">
    <source>
        <dbReference type="SAM" id="MobiDB-lite"/>
    </source>
</evidence>
<dbReference type="EMBL" id="BABT02000153">
    <property type="protein sequence ID" value="GAA98651.1"/>
    <property type="molecule type" value="Genomic_DNA"/>
</dbReference>
<organism evidence="2 3">
    <name type="scientific">Mixia osmundae (strain CBS 9802 / IAM 14324 / JCM 22182 / KY 12970)</name>
    <dbReference type="NCBI Taxonomy" id="764103"/>
    <lineage>
        <taxon>Eukaryota</taxon>
        <taxon>Fungi</taxon>
        <taxon>Dikarya</taxon>
        <taxon>Basidiomycota</taxon>
        <taxon>Pucciniomycotina</taxon>
        <taxon>Mixiomycetes</taxon>
        <taxon>Mixiales</taxon>
        <taxon>Mixiaceae</taxon>
        <taxon>Mixia</taxon>
    </lineage>
</organism>
<gene>
    <name evidence="2" type="primary">Mo05339</name>
    <name evidence="2" type="ORF">E5Q_05339</name>
</gene>
<keyword evidence="3" id="KW-1185">Reference proteome</keyword>
<evidence type="ECO:0000313" key="2">
    <source>
        <dbReference type="EMBL" id="GAA98651.1"/>
    </source>
</evidence>
<dbReference type="HOGENOM" id="CLU_900421_0_0_1"/>
<feature type="compositionally biased region" description="Polar residues" evidence="1">
    <location>
        <begin position="124"/>
        <end position="140"/>
    </location>
</feature>
<dbReference type="Proteomes" id="UP000009131">
    <property type="component" value="Unassembled WGS sequence"/>
</dbReference>
<dbReference type="InParanoid" id="G7E741"/>
<feature type="region of interest" description="Disordered" evidence="1">
    <location>
        <begin position="177"/>
        <end position="210"/>
    </location>
</feature>
<feature type="compositionally biased region" description="Polar residues" evidence="1">
    <location>
        <begin position="190"/>
        <end position="208"/>
    </location>
</feature>
<protein>
    <submittedName>
        <fullName evidence="2">Uncharacterized protein</fullName>
    </submittedName>
</protein>
<comment type="caution">
    <text evidence="2">The sequence shown here is derived from an EMBL/GenBank/DDBJ whole genome shotgun (WGS) entry which is preliminary data.</text>
</comment>
<sequence length="309" mass="33436">MERRPPGDDGFSRRPGLGRSKSLFSPTTIRRGREPLDDITYMILNRAGWPHPALTRASESAQEDTTPGRARAEIAQAAVRAPTMMRARTSILPSRATPPSNADFSPTLSVIHARESPDFRIDVGTSTGSRPYARSSASLSPVSPTVMPFLELPRQRRGPRRSSPGMLESATGIIWSDAGGVSSSPPSSPVTLLNQNEGGASRASTPTSVRAPPLRRAATLGGTPLPVRSPLLGLVPLRSEPDIGMTVVTQSREPQRAALEITEHRMQRRRQRRLSPLPVLRPIDTNRAPIEDVTAVQGEEEGDLQVFDG</sequence>
<name>G7E741_MIXOS</name>
<proteinExistence type="predicted"/>
<accession>G7E741</accession>